<dbReference type="Proteomes" id="UP000251666">
    <property type="component" value="Chromosome"/>
</dbReference>
<evidence type="ECO:0000313" key="1">
    <source>
        <dbReference type="EMBL" id="AXA62888.1"/>
    </source>
</evidence>
<keyword evidence="2" id="KW-1185">Reference proteome</keyword>
<gene>
    <name evidence="1" type="ORF">CEQ51_23350</name>
</gene>
<name>A0A2Z4ZWJ7_9PSED</name>
<dbReference type="AlphaFoldDB" id="A0A2Z4ZWJ7"/>
<accession>A0A2Z4ZWJ7</accession>
<protein>
    <recommendedName>
        <fullName evidence="3">DUF72 domain-containing protein</fullName>
    </recommendedName>
</protein>
<dbReference type="PANTHER" id="PTHR30348">
    <property type="entry name" value="UNCHARACTERIZED PROTEIN YECE"/>
    <property type="match status" value="1"/>
</dbReference>
<dbReference type="EMBL" id="CP022202">
    <property type="protein sequence ID" value="AXA62888.1"/>
    <property type="molecule type" value="Genomic_DNA"/>
</dbReference>
<dbReference type="Gene3D" id="3.20.20.410">
    <property type="entry name" value="Protein of unknown function UPF0759"/>
    <property type="match status" value="1"/>
</dbReference>
<dbReference type="PANTHER" id="PTHR30348:SF14">
    <property type="entry name" value="BLR8050 PROTEIN"/>
    <property type="match status" value="1"/>
</dbReference>
<dbReference type="SUPFAM" id="SSF117396">
    <property type="entry name" value="TM1631-like"/>
    <property type="match status" value="1"/>
</dbReference>
<proteinExistence type="predicted"/>
<evidence type="ECO:0000313" key="2">
    <source>
        <dbReference type="Proteomes" id="UP000251666"/>
    </source>
</evidence>
<evidence type="ECO:0008006" key="3">
    <source>
        <dbReference type="Google" id="ProtNLM"/>
    </source>
</evidence>
<sequence>MSTRRPSSRLYLGCAGWSLPREQWPAFALEGTHLQRYGSRFPAVEINSSFYRPHRPATYAKWADSVAGDFRFSVKVPKQITHERRLIDCEGLVDEFLGQCSQLGEKLGCLLIQLPPSLAFDASVAEAFFKTLRDRYQGHAVLEPRHPSWLAPQAATILLDERIGRVAADPSPLPGGDQPAGWPGIRYYRLHGSPRIYYSAYEDAWLGRLAQALKAAPDTPTWCIFDNTASGAATTDALRLMDLIRDRNAPPTTNGQLLWVRP</sequence>
<dbReference type="InterPro" id="IPR036520">
    <property type="entry name" value="UPF0759_sf"/>
</dbReference>
<dbReference type="RefSeq" id="WP_208665707.1">
    <property type="nucleotide sequence ID" value="NZ_CP022201.1"/>
</dbReference>
<organism evidence="1 2">
    <name type="scientific">Pseudomonas thivervalensis</name>
    <dbReference type="NCBI Taxonomy" id="86265"/>
    <lineage>
        <taxon>Bacteria</taxon>
        <taxon>Pseudomonadati</taxon>
        <taxon>Pseudomonadota</taxon>
        <taxon>Gammaproteobacteria</taxon>
        <taxon>Pseudomonadales</taxon>
        <taxon>Pseudomonadaceae</taxon>
        <taxon>Pseudomonas</taxon>
    </lineage>
</organism>
<reference evidence="2" key="1">
    <citation type="journal article" date="2021" name="Front. Microbiol.">
        <title>Genomic Analysis of the 1-Aminocyclopropane-1-Carboxylate Deaminase-Producing Pseudomonas thivervalensis SC5 Reveals Its Multifaceted Roles in Soil and in Beneficial Interactions With Plants.</title>
        <authorList>
            <person name="Nascimento F.X."/>
            <person name="Uron P."/>
            <person name="Glick B.R."/>
            <person name="Giachini A."/>
            <person name="Rossi M.J."/>
        </authorList>
    </citation>
    <scope>NUCLEOTIDE SEQUENCE [LARGE SCALE GENOMIC DNA]</scope>
    <source>
        <strain evidence="2">PLM3</strain>
    </source>
</reference>
<dbReference type="Pfam" id="PF01904">
    <property type="entry name" value="DUF72"/>
    <property type="match status" value="1"/>
</dbReference>
<dbReference type="KEGG" id="pthv:CE140_22800"/>
<dbReference type="InterPro" id="IPR002763">
    <property type="entry name" value="DUF72"/>
</dbReference>